<evidence type="ECO:0000313" key="1">
    <source>
        <dbReference type="EMBL" id="QNO52563.1"/>
    </source>
</evidence>
<name>A0A7G9YX29_9EURY</name>
<protein>
    <recommendedName>
        <fullName evidence="2">Antitoxin</fullName>
    </recommendedName>
</protein>
<dbReference type="AlphaFoldDB" id="A0A7G9YX29"/>
<organism evidence="1">
    <name type="scientific">Candidatus Methanophagaceae archaeon ANME-1 ERB6</name>
    <dbReference type="NCBI Taxonomy" id="2759912"/>
    <lineage>
        <taxon>Archaea</taxon>
        <taxon>Methanobacteriati</taxon>
        <taxon>Methanobacteriota</taxon>
        <taxon>Stenosarchaea group</taxon>
        <taxon>Methanomicrobia</taxon>
        <taxon>Candidatus Methanophagales</taxon>
        <taxon>Candidatus Methanophagaceae</taxon>
    </lineage>
</organism>
<gene>
    <name evidence="1" type="ORF">BJKGENCM_00053</name>
</gene>
<sequence>MPESVTIQDVYEALKRVEEKMVTREDFEALVDSVEILSNPKTMEALRKSDQDIKAR</sequence>
<accession>A0A7G9YX29</accession>
<reference evidence="1" key="1">
    <citation type="submission" date="2020-06" db="EMBL/GenBank/DDBJ databases">
        <title>Unique genomic features of the anaerobic methanotrophic archaea.</title>
        <authorList>
            <person name="Chadwick G.L."/>
            <person name="Skennerton C.T."/>
            <person name="Laso-Perez R."/>
            <person name="Leu A.O."/>
            <person name="Speth D.R."/>
            <person name="Yu H."/>
            <person name="Morgan-Lang C."/>
            <person name="Hatzenpichler R."/>
            <person name="Goudeau D."/>
            <person name="Malmstrom R."/>
            <person name="Brazelton W.J."/>
            <person name="Woyke T."/>
            <person name="Hallam S.J."/>
            <person name="Tyson G.W."/>
            <person name="Wegener G."/>
            <person name="Boetius A."/>
            <person name="Orphan V."/>
        </authorList>
    </citation>
    <scope>NUCLEOTIDE SEQUENCE</scope>
</reference>
<dbReference type="EMBL" id="MT631513">
    <property type="protein sequence ID" value="QNO52563.1"/>
    <property type="molecule type" value="Genomic_DNA"/>
</dbReference>
<proteinExistence type="predicted"/>
<evidence type="ECO:0008006" key="2">
    <source>
        <dbReference type="Google" id="ProtNLM"/>
    </source>
</evidence>